<dbReference type="Pfam" id="PF00359">
    <property type="entry name" value="PTS_EIIA_2"/>
    <property type="match status" value="1"/>
</dbReference>
<evidence type="ECO:0000313" key="3">
    <source>
        <dbReference type="EMBL" id="QJW84983.1"/>
    </source>
</evidence>
<dbReference type="Proteomes" id="UP000500826">
    <property type="component" value="Chromosome"/>
</dbReference>
<protein>
    <submittedName>
        <fullName evidence="3">PTS transporter subunit EIIA</fullName>
    </submittedName>
</protein>
<dbReference type="InterPro" id="IPR002178">
    <property type="entry name" value="PTS_EIIA_type-2_dom"/>
</dbReference>
<dbReference type="EMBL" id="CP053418">
    <property type="protein sequence ID" value="QJW84983.1"/>
    <property type="molecule type" value="Genomic_DNA"/>
</dbReference>
<gene>
    <name evidence="3" type="ORF">HK414_19765</name>
</gene>
<dbReference type="Gene3D" id="3.40.930.10">
    <property type="entry name" value="Mannitol-specific EII, Chain A"/>
    <property type="match status" value="1"/>
</dbReference>
<dbReference type="PROSITE" id="PS51094">
    <property type="entry name" value="PTS_EIIA_TYPE_2"/>
    <property type="match status" value="1"/>
</dbReference>
<dbReference type="SUPFAM" id="SSF55804">
    <property type="entry name" value="Phoshotransferase/anion transport protein"/>
    <property type="match status" value="1"/>
</dbReference>
<dbReference type="PROSITE" id="PS00372">
    <property type="entry name" value="PTS_EIIA_TYPE_2_HIS"/>
    <property type="match status" value="1"/>
</dbReference>
<dbReference type="PANTHER" id="PTHR47738:SF1">
    <property type="entry name" value="NITROGEN REGULATORY PROTEIN"/>
    <property type="match status" value="1"/>
</dbReference>
<feature type="region of interest" description="Disordered" evidence="1">
    <location>
        <begin position="191"/>
        <end position="211"/>
    </location>
</feature>
<name>A0ABX6P6L9_9BURK</name>
<evidence type="ECO:0000256" key="1">
    <source>
        <dbReference type="SAM" id="MobiDB-lite"/>
    </source>
</evidence>
<dbReference type="InterPro" id="IPR051541">
    <property type="entry name" value="PTS_SugarTrans_NitroReg"/>
</dbReference>
<sequence length="211" mass="22948">MGRGVILPRRRAPSLLTLFLRPAPSNGRVDPEVVGRKGLLHLQCVLASSAATTPEGALEQAAAALHAVHGIDPQALLERLSRRERRGSTVLGKGVAIPHADMWKLGRPQAAFVRLQRPCLVHRSLVSCFFVLVAPRPALAVDRAMLQYYSRLLVDDDFQRRLHGAFGATDLWRAFREAEWPRDASAVRPRKRGAAGAYDSLTGAPGPAGIS</sequence>
<dbReference type="PANTHER" id="PTHR47738">
    <property type="entry name" value="PTS SYSTEM FRUCTOSE-LIKE EIIA COMPONENT-RELATED"/>
    <property type="match status" value="1"/>
</dbReference>
<proteinExistence type="predicted"/>
<evidence type="ECO:0000313" key="4">
    <source>
        <dbReference type="Proteomes" id="UP000500826"/>
    </source>
</evidence>
<evidence type="ECO:0000259" key="2">
    <source>
        <dbReference type="PROSITE" id="PS51094"/>
    </source>
</evidence>
<feature type="domain" description="PTS EIIA type-2" evidence="2">
    <location>
        <begin position="38"/>
        <end position="178"/>
    </location>
</feature>
<accession>A0ABX6P6L9</accession>
<reference evidence="3 4" key="1">
    <citation type="submission" date="2020-05" db="EMBL/GenBank/DDBJ databases">
        <title>Ramlibacter rhizophilus sp. nov., isolated from rhizosphere soil of national flower Mugunghwa from South Korea.</title>
        <authorList>
            <person name="Zheng-Fei Y."/>
            <person name="Huan T."/>
        </authorList>
    </citation>
    <scope>NUCLEOTIDE SEQUENCE [LARGE SCALE GENOMIC DNA]</scope>
    <source>
        <strain evidence="3 4">H242</strain>
    </source>
</reference>
<dbReference type="InterPro" id="IPR016152">
    <property type="entry name" value="PTrfase/Anion_transptr"/>
</dbReference>
<organism evidence="3 4">
    <name type="scientific">Ramlibacter terrae</name>
    <dbReference type="NCBI Taxonomy" id="2732511"/>
    <lineage>
        <taxon>Bacteria</taxon>
        <taxon>Pseudomonadati</taxon>
        <taxon>Pseudomonadota</taxon>
        <taxon>Betaproteobacteria</taxon>
        <taxon>Burkholderiales</taxon>
        <taxon>Comamonadaceae</taxon>
        <taxon>Ramlibacter</taxon>
    </lineage>
</organism>
<keyword evidence="4" id="KW-1185">Reference proteome</keyword>